<sequence length="214" mass="23929">MTRLLNTPSPAGSTGLHTGNDHHDTHTEDEGSSSNVREIRFEDSPPAAVEAVVRYIYLGQKPAIEPFCGYTVKDLMLLSTYLEIVCLQNHCVDLILGKFRDLDGDECPPLLLCDGASDLAWTAHGKRPCHVLGSRVSRRRGPLSSVSADSLVQVLFDWGYRFPRIRCSIIRALVFDYGYMFADPGAMEMWLDRFNDHEALGAILYQLVEEQLAL</sequence>
<dbReference type="InterPro" id="IPR011333">
    <property type="entry name" value="SKP1/BTB/POZ_sf"/>
</dbReference>
<name>A0A9P6J7F7_MORAP</name>
<organism evidence="2 3">
    <name type="scientific">Mortierella alpina</name>
    <name type="common">Oleaginous fungus</name>
    <name type="synonym">Mortierella renispora</name>
    <dbReference type="NCBI Taxonomy" id="64518"/>
    <lineage>
        <taxon>Eukaryota</taxon>
        <taxon>Fungi</taxon>
        <taxon>Fungi incertae sedis</taxon>
        <taxon>Mucoromycota</taxon>
        <taxon>Mortierellomycotina</taxon>
        <taxon>Mortierellomycetes</taxon>
        <taxon>Mortierellales</taxon>
        <taxon>Mortierellaceae</taxon>
        <taxon>Mortierella</taxon>
    </lineage>
</organism>
<feature type="compositionally biased region" description="Polar residues" evidence="1">
    <location>
        <begin position="1"/>
        <end position="17"/>
    </location>
</feature>
<dbReference type="AlphaFoldDB" id="A0A9P6J7F7"/>
<evidence type="ECO:0000313" key="3">
    <source>
        <dbReference type="Proteomes" id="UP000738359"/>
    </source>
</evidence>
<comment type="caution">
    <text evidence="2">The sequence shown here is derived from an EMBL/GenBank/DDBJ whole genome shotgun (WGS) entry which is preliminary data.</text>
</comment>
<feature type="compositionally biased region" description="Basic and acidic residues" evidence="1">
    <location>
        <begin position="19"/>
        <end position="29"/>
    </location>
</feature>
<evidence type="ECO:0000256" key="1">
    <source>
        <dbReference type="SAM" id="MobiDB-lite"/>
    </source>
</evidence>
<proteinExistence type="predicted"/>
<evidence type="ECO:0000313" key="2">
    <source>
        <dbReference type="EMBL" id="KAF9964254.1"/>
    </source>
</evidence>
<evidence type="ECO:0008006" key="4">
    <source>
        <dbReference type="Google" id="ProtNLM"/>
    </source>
</evidence>
<protein>
    <recommendedName>
        <fullName evidence="4">BTB domain-containing protein</fullName>
    </recommendedName>
</protein>
<dbReference type="Gene3D" id="3.30.710.10">
    <property type="entry name" value="Potassium Channel Kv1.1, Chain A"/>
    <property type="match status" value="1"/>
</dbReference>
<dbReference type="SUPFAM" id="SSF54695">
    <property type="entry name" value="POZ domain"/>
    <property type="match status" value="1"/>
</dbReference>
<dbReference type="OrthoDB" id="2435319at2759"/>
<gene>
    <name evidence="2" type="ORF">BGZ70_006721</name>
</gene>
<keyword evidence="3" id="KW-1185">Reference proteome</keyword>
<feature type="non-terminal residue" evidence="2">
    <location>
        <position position="214"/>
    </location>
</feature>
<reference evidence="2" key="1">
    <citation type="journal article" date="2020" name="Fungal Divers.">
        <title>Resolving the Mortierellaceae phylogeny through synthesis of multi-gene phylogenetics and phylogenomics.</title>
        <authorList>
            <person name="Vandepol N."/>
            <person name="Liber J."/>
            <person name="Desiro A."/>
            <person name="Na H."/>
            <person name="Kennedy M."/>
            <person name="Barry K."/>
            <person name="Grigoriev I.V."/>
            <person name="Miller A.N."/>
            <person name="O'Donnell K."/>
            <person name="Stajich J.E."/>
            <person name="Bonito G."/>
        </authorList>
    </citation>
    <scope>NUCLEOTIDE SEQUENCE</scope>
    <source>
        <strain evidence="2">CK1249</strain>
    </source>
</reference>
<dbReference type="Proteomes" id="UP000738359">
    <property type="component" value="Unassembled WGS sequence"/>
</dbReference>
<accession>A0A9P6J7F7</accession>
<dbReference type="EMBL" id="JAAAHY010000387">
    <property type="protein sequence ID" value="KAF9964254.1"/>
    <property type="molecule type" value="Genomic_DNA"/>
</dbReference>
<feature type="region of interest" description="Disordered" evidence="1">
    <location>
        <begin position="1"/>
        <end position="37"/>
    </location>
</feature>